<dbReference type="STRING" id="395961.Cyan7425_4376"/>
<dbReference type="KEGG" id="cyn:Cyan7425_4376"/>
<dbReference type="InterPro" id="IPR046026">
    <property type="entry name" value="DUF5984"/>
</dbReference>
<dbReference type="EMBL" id="CP001344">
    <property type="protein sequence ID" value="ACL46686.1"/>
    <property type="molecule type" value="Genomic_DNA"/>
</dbReference>
<name>B8HYN2_CYAP4</name>
<reference evidence="1" key="1">
    <citation type="submission" date="2009-01" db="EMBL/GenBank/DDBJ databases">
        <title>Complete sequence of chromosome Cyanothece sp. PCC 7425.</title>
        <authorList>
            <consortium name="US DOE Joint Genome Institute"/>
            <person name="Lucas S."/>
            <person name="Copeland A."/>
            <person name="Lapidus A."/>
            <person name="Glavina del Rio T."/>
            <person name="Dalin E."/>
            <person name="Tice H."/>
            <person name="Bruce D."/>
            <person name="Goodwin L."/>
            <person name="Pitluck S."/>
            <person name="Sims D."/>
            <person name="Meineke L."/>
            <person name="Brettin T."/>
            <person name="Detter J.C."/>
            <person name="Han C."/>
            <person name="Larimer F."/>
            <person name="Land M."/>
            <person name="Hauser L."/>
            <person name="Kyrpides N."/>
            <person name="Ovchinnikova G."/>
            <person name="Liberton M."/>
            <person name="Stoeckel J."/>
            <person name="Banerjee A."/>
            <person name="Singh A."/>
            <person name="Page L."/>
            <person name="Sato H."/>
            <person name="Zhao L."/>
            <person name="Sherman L."/>
            <person name="Pakrasi H."/>
            <person name="Richardson P."/>
        </authorList>
    </citation>
    <scope>NUCLEOTIDE SEQUENCE</scope>
    <source>
        <strain evidence="1">PCC 7425</strain>
    </source>
</reference>
<protein>
    <submittedName>
        <fullName evidence="1">Uncharacterized protein</fullName>
    </submittedName>
</protein>
<gene>
    <name evidence="1" type="ordered locus">Cyan7425_4376</name>
</gene>
<proteinExistence type="predicted"/>
<dbReference type="HOGENOM" id="CLU_1096850_0_0_3"/>
<evidence type="ECO:0000313" key="1">
    <source>
        <dbReference type="EMBL" id="ACL46686.1"/>
    </source>
</evidence>
<sequence length="271" mass="31758">MLFDFYLRPLEEIQPWGNPDQLNLHWFGLTDGCYRLQVGTECLLNYSDAFIDDRKKQFPDAYGGPYTDYYVVRLWEDLLNILPNILEPLPAELARIFAPDLTAWFNWFDAAVNWDEHQSAPEEPPEEQDPFELLVGWQQARQLNTAYLKHHPRIWFWSSGDNVTISWDSQILCAGLPVWSATWGHYSISRNQFLTEVHAFNDRLMTEMSARVNFVCERWNRPKIYVDTQQLSKEQNDRSTWLQDALQQPASTSWDKVLAAIWLISDPRPGS</sequence>
<accession>B8HYN2</accession>
<dbReference type="Pfam" id="PF19446">
    <property type="entry name" value="DUF5984"/>
    <property type="match status" value="1"/>
</dbReference>
<dbReference type="eggNOG" id="ENOG502ZCMV">
    <property type="taxonomic scope" value="Bacteria"/>
</dbReference>
<dbReference type="AlphaFoldDB" id="B8HYN2"/>
<organism evidence="1">
    <name type="scientific">Cyanothece sp. (strain PCC 7425 / ATCC 29141)</name>
    <dbReference type="NCBI Taxonomy" id="395961"/>
    <lineage>
        <taxon>Bacteria</taxon>
        <taxon>Bacillati</taxon>
        <taxon>Cyanobacteriota</taxon>
        <taxon>Cyanophyceae</taxon>
        <taxon>Gomontiellales</taxon>
        <taxon>Cyanothecaceae</taxon>
        <taxon>Cyanothece</taxon>
    </lineage>
</organism>